<protein>
    <submittedName>
        <fullName evidence="1">Uncharacterized protein</fullName>
    </submittedName>
</protein>
<dbReference type="Gene3D" id="3.40.50.150">
    <property type="entry name" value="Vaccinia Virus protein VP39"/>
    <property type="match status" value="1"/>
</dbReference>
<evidence type="ECO:0000313" key="2">
    <source>
        <dbReference type="Proteomes" id="UP000316639"/>
    </source>
</evidence>
<keyword evidence="2" id="KW-1185">Reference proteome</keyword>
<dbReference type="EMBL" id="VOBR01000036">
    <property type="protein sequence ID" value="TWP46075.1"/>
    <property type="molecule type" value="Genomic_DNA"/>
</dbReference>
<dbReference type="Proteomes" id="UP000316639">
    <property type="component" value="Unassembled WGS sequence"/>
</dbReference>
<dbReference type="InterPro" id="IPR029063">
    <property type="entry name" value="SAM-dependent_MTases_sf"/>
</dbReference>
<dbReference type="Pfam" id="PF04672">
    <property type="entry name" value="Methyltransf_19"/>
    <property type="match status" value="1"/>
</dbReference>
<gene>
    <name evidence="1" type="ORF">FKR81_37545</name>
</gene>
<sequence>MLSFHEIAHVVNLTCRVVYMDVDPVVVECNRLHAGLAPGAESSLRTSASIEAVLYDPVARSLLDLQEPVNILMGAVLHHIPDSDHRQRGRALLRAARGRMLLGGLTRCG</sequence>
<proteinExistence type="predicted"/>
<dbReference type="OrthoDB" id="9805171at2"/>
<name>A0A563EHJ2_9PSEU</name>
<accession>A0A563EHJ2</accession>
<comment type="caution">
    <text evidence="1">The sequence shown here is derived from an EMBL/GenBank/DDBJ whole genome shotgun (WGS) entry which is preliminary data.</text>
</comment>
<evidence type="ECO:0000313" key="1">
    <source>
        <dbReference type="EMBL" id="TWP46075.1"/>
    </source>
</evidence>
<reference evidence="1 2" key="1">
    <citation type="submission" date="2019-07" db="EMBL/GenBank/DDBJ databases">
        <title>Lentzea xizangensis sp. nov., isolated from Qinghai-Tibetan Plateau Soils.</title>
        <authorList>
            <person name="Huang J."/>
        </authorList>
    </citation>
    <scope>NUCLEOTIDE SEQUENCE [LARGE SCALE GENOMIC DNA]</scope>
    <source>
        <strain evidence="1 2">FXJ1.1311</strain>
    </source>
</reference>
<dbReference type="InterPro" id="IPR006764">
    <property type="entry name" value="SAM_dep_MeTrfase_SAV2177_type"/>
</dbReference>
<dbReference type="AlphaFoldDB" id="A0A563EHJ2"/>
<organism evidence="1 2">
    <name type="scientific">Lentzea tibetensis</name>
    <dbReference type="NCBI Taxonomy" id="2591470"/>
    <lineage>
        <taxon>Bacteria</taxon>
        <taxon>Bacillati</taxon>
        <taxon>Actinomycetota</taxon>
        <taxon>Actinomycetes</taxon>
        <taxon>Pseudonocardiales</taxon>
        <taxon>Pseudonocardiaceae</taxon>
        <taxon>Lentzea</taxon>
    </lineage>
</organism>